<protein>
    <submittedName>
        <fullName evidence="1">Uncharacterized protein</fullName>
    </submittedName>
</protein>
<sequence length="107" mass="11602">RDVWNPKITSPTSSTVWRKGSVVTVTWDTSDAPRYPTNIQGKIYLGHMHDGETNEHLDISHPLAESVDLTRGSAQVTVPSSNSVSPGADYIIVLMGDSGNHSPKFAI</sequence>
<evidence type="ECO:0000313" key="2">
    <source>
        <dbReference type="Proteomes" id="UP001055072"/>
    </source>
</evidence>
<feature type="non-terminal residue" evidence="1">
    <location>
        <position position="1"/>
    </location>
</feature>
<name>A0ACB8TY75_9APHY</name>
<organism evidence="1 2">
    <name type="scientific">Irpex rosettiformis</name>
    <dbReference type="NCBI Taxonomy" id="378272"/>
    <lineage>
        <taxon>Eukaryota</taxon>
        <taxon>Fungi</taxon>
        <taxon>Dikarya</taxon>
        <taxon>Basidiomycota</taxon>
        <taxon>Agaricomycotina</taxon>
        <taxon>Agaricomycetes</taxon>
        <taxon>Polyporales</taxon>
        <taxon>Irpicaceae</taxon>
        <taxon>Irpex</taxon>
    </lineage>
</organism>
<proteinExistence type="predicted"/>
<keyword evidence="2" id="KW-1185">Reference proteome</keyword>
<evidence type="ECO:0000313" key="1">
    <source>
        <dbReference type="EMBL" id="KAI0086945.1"/>
    </source>
</evidence>
<gene>
    <name evidence="1" type="ORF">BDY19DRAFT_868640</name>
</gene>
<accession>A0ACB8TY75</accession>
<reference evidence="1" key="1">
    <citation type="journal article" date="2021" name="Environ. Microbiol.">
        <title>Gene family expansions and transcriptome signatures uncover fungal adaptations to wood decay.</title>
        <authorList>
            <person name="Hage H."/>
            <person name="Miyauchi S."/>
            <person name="Viragh M."/>
            <person name="Drula E."/>
            <person name="Min B."/>
            <person name="Chaduli D."/>
            <person name="Navarro D."/>
            <person name="Favel A."/>
            <person name="Norest M."/>
            <person name="Lesage-Meessen L."/>
            <person name="Balint B."/>
            <person name="Merenyi Z."/>
            <person name="de Eugenio L."/>
            <person name="Morin E."/>
            <person name="Martinez A.T."/>
            <person name="Baldrian P."/>
            <person name="Stursova M."/>
            <person name="Martinez M.J."/>
            <person name="Novotny C."/>
            <person name="Magnuson J.K."/>
            <person name="Spatafora J.W."/>
            <person name="Maurice S."/>
            <person name="Pangilinan J."/>
            <person name="Andreopoulos W."/>
            <person name="LaButti K."/>
            <person name="Hundley H."/>
            <person name="Na H."/>
            <person name="Kuo A."/>
            <person name="Barry K."/>
            <person name="Lipzen A."/>
            <person name="Henrissat B."/>
            <person name="Riley R."/>
            <person name="Ahrendt S."/>
            <person name="Nagy L.G."/>
            <person name="Grigoriev I.V."/>
            <person name="Martin F."/>
            <person name="Rosso M.N."/>
        </authorList>
    </citation>
    <scope>NUCLEOTIDE SEQUENCE</scope>
    <source>
        <strain evidence="1">CBS 384.51</strain>
    </source>
</reference>
<dbReference type="EMBL" id="MU274920">
    <property type="protein sequence ID" value="KAI0086945.1"/>
    <property type="molecule type" value="Genomic_DNA"/>
</dbReference>
<feature type="non-terminal residue" evidence="1">
    <location>
        <position position="107"/>
    </location>
</feature>
<comment type="caution">
    <text evidence="1">The sequence shown here is derived from an EMBL/GenBank/DDBJ whole genome shotgun (WGS) entry which is preliminary data.</text>
</comment>
<dbReference type="Proteomes" id="UP001055072">
    <property type="component" value="Unassembled WGS sequence"/>
</dbReference>